<dbReference type="AlphaFoldDB" id="A0A183GQQ9"/>
<reference evidence="2 3" key="1">
    <citation type="submission" date="2018-11" db="EMBL/GenBank/DDBJ databases">
        <authorList>
            <consortium name="Pathogen Informatics"/>
        </authorList>
    </citation>
    <scope>NUCLEOTIDE SEQUENCE [LARGE SCALE GENOMIC DNA]</scope>
</reference>
<evidence type="ECO:0000256" key="1">
    <source>
        <dbReference type="SAM" id="MobiDB-lite"/>
    </source>
</evidence>
<gene>
    <name evidence="2" type="ORF">HPBE_LOCUS25028</name>
</gene>
<sequence>MEKWLTSAVGRRKLRPSDSVGQPRSFLHSGGEVSRSRAYIPSCRMAIVKPRICTMFFRAVAGKHVNAATPWHPGTGASEVSTSW</sequence>
<evidence type="ECO:0000313" key="2">
    <source>
        <dbReference type="EMBL" id="VDP48669.1"/>
    </source>
</evidence>
<dbReference type="WBParaSite" id="HPBE_0002502901-mRNA-1">
    <property type="protein sequence ID" value="HPBE_0002502901-mRNA-1"/>
    <property type="gene ID" value="HPBE_0002502901"/>
</dbReference>
<keyword evidence="3" id="KW-1185">Reference proteome</keyword>
<accession>A0A183GQQ9</accession>
<reference evidence="4" key="2">
    <citation type="submission" date="2019-09" db="UniProtKB">
        <authorList>
            <consortium name="WormBaseParasite"/>
        </authorList>
    </citation>
    <scope>IDENTIFICATION</scope>
</reference>
<accession>A0A3P8HQV9</accession>
<feature type="region of interest" description="Disordered" evidence="1">
    <location>
        <begin position="1"/>
        <end position="29"/>
    </location>
</feature>
<evidence type="ECO:0000313" key="4">
    <source>
        <dbReference type="WBParaSite" id="HPBE_0002502901-mRNA-1"/>
    </source>
</evidence>
<evidence type="ECO:0000313" key="3">
    <source>
        <dbReference type="Proteomes" id="UP000050761"/>
    </source>
</evidence>
<organism evidence="3 4">
    <name type="scientific">Heligmosomoides polygyrus</name>
    <name type="common">Parasitic roundworm</name>
    <dbReference type="NCBI Taxonomy" id="6339"/>
    <lineage>
        <taxon>Eukaryota</taxon>
        <taxon>Metazoa</taxon>
        <taxon>Ecdysozoa</taxon>
        <taxon>Nematoda</taxon>
        <taxon>Chromadorea</taxon>
        <taxon>Rhabditida</taxon>
        <taxon>Rhabditina</taxon>
        <taxon>Rhabditomorpha</taxon>
        <taxon>Strongyloidea</taxon>
        <taxon>Heligmosomidae</taxon>
        <taxon>Heligmosomoides</taxon>
    </lineage>
</organism>
<proteinExistence type="predicted"/>
<dbReference type="Proteomes" id="UP000050761">
    <property type="component" value="Unassembled WGS sequence"/>
</dbReference>
<dbReference type="EMBL" id="UZAH01037234">
    <property type="protein sequence ID" value="VDP48669.1"/>
    <property type="molecule type" value="Genomic_DNA"/>
</dbReference>
<name>A0A183GQQ9_HELPZ</name>
<protein>
    <submittedName>
        <fullName evidence="2 4">Uncharacterized protein</fullName>
    </submittedName>
</protein>